<dbReference type="CDD" id="cd19952">
    <property type="entry name" value="GT29"/>
    <property type="match status" value="1"/>
</dbReference>
<comment type="similarity">
    <text evidence="2">Belongs to the glycosyltransferase 29 family.</text>
</comment>
<dbReference type="FunFam" id="3.90.1480.20:FF:000015">
    <property type="entry name" value="Lactosylceramide alpha-2,3-sialyltransferase"/>
    <property type="match status" value="1"/>
</dbReference>
<evidence type="ECO:0000313" key="14">
    <source>
        <dbReference type="Proteomes" id="UP000660262"/>
    </source>
</evidence>
<dbReference type="InterPro" id="IPR050943">
    <property type="entry name" value="Glycosyltr_29_Sialyltrsf"/>
</dbReference>
<dbReference type="PANTHER" id="PTHR11987:SF36">
    <property type="entry name" value="SIA-ALPHA-2,3-GAL-BETA-1,4-GLCNAC-R:ALPHA 2,8-SIALYLTRANSFERASE"/>
    <property type="match status" value="1"/>
</dbReference>
<reference evidence="13" key="1">
    <citation type="submission" date="2020-10" db="EMBL/GenBank/DDBJ databases">
        <title>Unveiling of a novel bifunctional photoreceptor, Dualchrome1, isolated from a cosmopolitan green alga.</title>
        <authorList>
            <person name="Suzuki S."/>
            <person name="Kawachi M."/>
        </authorList>
    </citation>
    <scope>NUCLEOTIDE SEQUENCE</scope>
    <source>
        <strain evidence="13">NIES 2893</strain>
    </source>
</reference>
<comment type="caution">
    <text evidence="13">The sequence shown here is derived from an EMBL/GenBank/DDBJ whole genome shotgun (WGS) entry which is preliminary data.</text>
</comment>
<keyword evidence="14" id="KW-1185">Reference proteome</keyword>
<evidence type="ECO:0000256" key="10">
    <source>
        <dbReference type="ARBA" id="ARBA00023180"/>
    </source>
</evidence>
<evidence type="ECO:0000256" key="1">
    <source>
        <dbReference type="ARBA" id="ARBA00004323"/>
    </source>
</evidence>
<dbReference type="AlphaFoldDB" id="A0A830I368"/>
<organism evidence="13 14">
    <name type="scientific">Pycnococcus provasolii</name>
    <dbReference type="NCBI Taxonomy" id="41880"/>
    <lineage>
        <taxon>Eukaryota</taxon>
        <taxon>Viridiplantae</taxon>
        <taxon>Chlorophyta</taxon>
        <taxon>Pseudoscourfieldiophyceae</taxon>
        <taxon>Pseudoscourfieldiales</taxon>
        <taxon>Pycnococcaceae</taxon>
        <taxon>Pycnococcus</taxon>
    </lineage>
</organism>
<gene>
    <name evidence="13" type="ORF">PPROV_001118800</name>
</gene>
<protein>
    <submittedName>
        <fullName evidence="13">ST3 beta-galactoside alpha-2,3-sialyltransferase 1</fullName>
    </submittedName>
</protein>
<dbReference type="GO" id="GO:0000139">
    <property type="term" value="C:Golgi membrane"/>
    <property type="evidence" value="ECO:0007669"/>
    <property type="project" value="UniProtKB-SubCell"/>
</dbReference>
<dbReference type="InterPro" id="IPR001675">
    <property type="entry name" value="Glyco_trans_29"/>
</dbReference>
<dbReference type="Gene3D" id="3.90.1480.20">
    <property type="entry name" value="Glycosyl transferase family 29"/>
    <property type="match status" value="1"/>
</dbReference>
<evidence type="ECO:0000256" key="12">
    <source>
        <dbReference type="SAM" id="Phobius"/>
    </source>
</evidence>
<feature type="region of interest" description="Disordered" evidence="11">
    <location>
        <begin position="97"/>
        <end position="207"/>
    </location>
</feature>
<keyword evidence="8" id="KW-0333">Golgi apparatus</keyword>
<comment type="subcellular location">
    <subcellularLocation>
        <location evidence="1">Golgi apparatus membrane</location>
        <topology evidence="1">Single-pass type II membrane protein</topology>
    </subcellularLocation>
</comment>
<evidence type="ECO:0000256" key="8">
    <source>
        <dbReference type="ARBA" id="ARBA00023034"/>
    </source>
</evidence>
<sequence length="490" mass="52760">MAAATVSSAAAAAAMSTIDINNSENFDSNRKDHDPRVLGVPFPPRRLVLCLRSSTNRLLLIAAGVVALCGLIVLLAVGGGAGGTSRSVDTTTPLLHARQNTAKQQTHTPTRSSGSRRSGSQGSTPRTTTTTAPTVADVEEEQDVGVGETPDEEDGEEDHEQQPAHNAAVADEDESADGERSTPAPSKATTTKKHHSGPSSSSSSIAPNAVERILTKEALLQPSSTQPTILAKSDVDAALSATSKFLGMPPQNKETRLAVDADLLRVLPHTDYASDGTEHHRTCAIVGNSGTLLKSNKGRDIDAHDAVLRMNYAPTKGFEGDVGSKTTYDLSNRENARFLLKGEIGGDSRRGGHGLRPATLLFFEVASPINRRAIFNPLIKKFPAHRIHFLHPSFVARSQRLWFALKHAVEETKHAKFHDKPMSGLYAVLFALTVCDEVDMYGFEAYTSKKMAAAPYHYFDRVQGVTSVHSFDLAIEIFRALGAVRTIRIK</sequence>
<evidence type="ECO:0000256" key="6">
    <source>
        <dbReference type="ARBA" id="ARBA00022968"/>
    </source>
</evidence>
<name>A0A830I368_9CHLO</name>
<keyword evidence="6" id="KW-0735">Signal-anchor</keyword>
<evidence type="ECO:0000256" key="3">
    <source>
        <dbReference type="ARBA" id="ARBA00022676"/>
    </source>
</evidence>
<evidence type="ECO:0000256" key="9">
    <source>
        <dbReference type="ARBA" id="ARBA00023136"/>
    </source>
</evidence>
<dbReference type="GO" id="GO:0008373">
    <property type="term" value="F:sialyltransferase activity"/>
    <property type="evidence" value="ECO:0007669"/>
    <property type="project" value="InterPro"/>
</dbReference>
<keyword evidence="4 13" id="KW-0808">Transferase</keyword>
<dbReference type="InterPro" id="IPR038578">
    <property type="entry name" value="GT29-like_sf"/>
</dbReference>
<evidence type="ECO:0000256" key="4">
    <source>
        <dbReference type="ARBA" id="ARBA00022679"/>
    </source>
</evidence>
<evidence type="ECO:0000313" key="13">
    <source>
        <dbReference type="EMBL" id="GHP12460.1"/>
    </source>
</evidence>
<feature type="transmembrane region" description="Helical" evidence="12">
    <location>
        <begin position="58"/>
        <end position="77"/>
    </location>
</feature>
<evidence type="ECO:0000256" key="2">
    <source>
        <dbReference type="ARBA" id="ARBA00006003"/>
    </source>
</evidence>
<evidence type="ECO:0000256" key="11">
    <source>
        <dbReference type="SAM" id="MobiDB-lite"/>
    </source>
</evidence>
<feature type="compositionally biased region" description="Acidic residues" evidence="11">
    <location>
        <begin position="137"/>
        <end position="159"/>
    </location>
</feature>
<dbReference type="EMBL" id="BNJQ01000042">
    <property type="protein sequence ID" value="GHP12460.1"/>
    <property type="molecule type" value="Genomic_DNA"/>
</dbReference>
<evidence type="ECO:0000256" key="7">
    <source>
        <dbReference type="ARBA" id="ARBA00022989"/>
    </source>
</evidence>
<dbReference type="OrthoDB" id="10264956at2759"/>
<keyword evidence="7 12" id="KW-1133">Transmembrane helix</keyword>
<accession>A0A830I368</accession>
<keyword evidence="9 12" id="KW-0472">Membrane</keyword>
<dbReference type="Proteomes" id="UP000660262">
    <property type="component" value="Unassembled WGS sequence"/>
</dbReference>
<dbReference type="Pfam" id="PF00777">
    <property type="entry name" value="Glyco_transf_29"/>
    <property type="match status" value="1"/>
</dbReference>
<keyword evidence="3 13" id="KW-0328">Glycosyltransferase</keyword>
<evidence type="ECO:0000256" key="5">
    <source>
        <dbReference type="ARBA" id="ARBA00022692"/>
    </source>
</evidence>
<keyword evidence="10" id="KW-0325">Glycoprotein</keyword>
<feature type="compositionally biased region" description="Low complexity" evidence="11">
    <location>
        <begin position="106"/>
        <end position="136"/>
    </location>
</feature>
<keyword evidence="5 12" id="KW-0812">Transmembrane</keyword>
<proteinExistence type="inferred from homology"/>
<dbReference type="PANTHER" id="PTHR11987">
    <property type="entry name" value="ALPHA-2,8-SIALYLTRANSFERASE"/>
    <property type="match status" value="1"/>
</dbReference>